<name>A0ABY0V0D9_9FLAO</name>
<keyword evidence="3" id="KW-1185">Reference proteome</keyword>
<protein>
    <recommendedName>
        <fullName evidence="1">dATP/dGTP diphosphohydrolase N-terminal domain-containing protein</fullName>
    </recommendedName>
</protein>
<reference evidence="2 3" key="1">
    <citation type="submission" date="2016-10" db="EMBL/GenBank/DDBJ databases">
        <authorList>
            <person name="Varghese N."/>
            <person name="Submissions S."/>
        </authorList>
    </citation>
    <scope>NUCLEOTIDE SEQUENCE [LARGE SCALE GENOMIC DNA]</scope>
    <source>
        <strain evidence="2 3">MAR_2009_60</strain>
    </source>
</reference>
<dbReference type="GeneID" id="90591911"/>
<organism evidence="2 3">
    <name type="scientific">Maribacter dokdonensis</name>
    <dbReference type="NCBI Taxonomy" id="320912"/>
    <lineage>
        <taxon>Bacteria</taxon>
        <taxon>Pseudomonadati</taxon>
        <taxon>Bacteroidota</taxon>
        <taxon>Flavobacteriia</taxon>
        <taxon>Flavobacteriales</taxon>
        <taxon>Flavobacteriaceae</taxon>
        <taxon>Maribacter</taxon>
    </lineage>
</organism>
<sequence>MKETAKRNNANKTKWSLIDFEALEEMVKVLEYGREKYSTFKNPESGEIVHGYEREIGIRKPYQAKADDGSKWERIYDAADNWKKGFKPGENMESALRHAFAYMKGEEIDPESGLKHLAHLMCCVMFELYHTKEPL</sequence>
<accession>A0ABY0V0D9</accession>
<evidence type="ECO:0000259" key="1">
    <source>
        <dbReference type="Pfam" id="PF18909"/>
    </source>
</evidence>
<feature type="domain" description="dATP/dGTP diphosphohydrolase N-terminal" evidence="1">
    <location>
        <begin position="3"/>
        <end position="130"/>
    </location>
</feature>
<dbReference type="InterPro" id="IPR044038">
    <property type="entry name" value="dATP/dGTP_diPOhydrolase_N"/>
</dbReference>
<evidence type="ECO:0000313" key="2">
    <source>
        <dbReference type="EMBL" id="SDT46837.1"/>
    </source>
</evidence>
<dbReference type="EMBL" id="LT629754">
    <property type="protein sequence ID" value="SDT46837.1"/>
    <property type="molecule type" value="Genomic_DNA"/>
</dbReference>
<gene>
    <name evidence="2" type="ORF">SAMN05192545_3911</name>
</gene>
<dbReference type="RefSeq" id="WP_091608762.1">
    <property type="nucleotide sequence ID" value="NZ_LT629754.1"/>
</dbReference>
<dbReference type="Pfam" id="PF18909">
    <property type="entry name" value="dGTP_diPhyd_N"/>
    <property type="match status" value="1"/>
</dbReference>
<evidence type="ECO:0000313" key="3">
    <source>
        <dbReference type="Proteomes" id="UP000199574"/>
    </source>
</evidence>
<dbReference type="Proteomes" id="UP000199574">
    <property type="component" value="Chromosome I"/>
</dbReference>
<proteinExistence type="predicted"/>